<accession>A0A1G2L0S6</accession>
<sequence length="366" mass="41720">MQDAPRSALCALGCRFKTHKNVFRRKRRWCRVAIAAIDSKKCIKIARHIAECGGVPPDREDPMPCSFPDAVKHNAWFTIVGINQQTTPVVGLALKGTINGEKRYGWDYLLQKAIAVSNENPGMFTAEWLTAVTADSLRALYYDVEEGDTLNQAEIRAMLLNDMGEFLKRNAWESVHEAYLASGGYLVRSDGKGILQALTGAKAYQDPVQKKAFYFLAIMKNEGLWQYKDILNLGPPVNYHEQRLHLRLGTVKIIDAEFERKIRMRENITDQEDIEIRFAVRRAIEFIAQLLDATPSSLHYYLWNYGRNDCSRDKPHCESCGKGCKLPERYRILGIDRCVFASVCQSARLSVKNMPIEPRLDTTPWQ</sequence>
<name>A0A1G2L0S6_9BACT</name>
<dbReference type="EMBL" id="MHQO01000084">
    <property type="protein sequence ID" value="OHA04289.1"/>
    <property type="molecule type" value="Genomic_DNA"/>
</dbReference>
<protein>
    <submittedName>
        <fullName evidence="1">Uncharacterized protein</fullName>
    </submittedName>
</protein>
<comment type="caution">
    <text evidence="1">The sequence shown here is derived from an EMBL/GenBank/DDBJ whole genome shotgun (WGS) entry which is preliminary data.</text>
</comment>
<evidence type="ECO:0000313" key="1">
    <source>
        <dbReference type="EMBL" id="OHA04289.1"/>
    </source>
</evidence>
<organism evidence="1 2">
    <name type="scientific">Candidatus Sungbacteria bacterium RIFCSPLOWO2_01_FULL_47_10</name>
    <dbReference type="NCBI Taxonomy" id="1802276"/>
    <lineage>
        <taxon>Bacteria</taxon>
        <taxon>Candidatus Sungiibacteriota</taxon>
    </lineage>
</organism>
<dbReference type="InterPro" id="IPR023170">
    <property type="entry name" value="HhH_base_excis_C"/>
</dbReference>
<dbReference type="GO" id="GO:0006281">
    <property type="term" value="P:DNA repair"/>
    <property type="evidence" value="ECO:0007669"/>
    <property type="project" value="InterPro"/>
</dbReference>
<reference evidence="1 2" key="1">
    <citation type="journal article" date="2016" name="Nat. Commun.">
        <title>Thousands of microbial genomes shed light on interconnected biogeochemical processes in an aquifer system.</title>
        <authorList>
            <person name="Anantharaman K."/>
            <person name="Brown C.T."/>
            <person name="Hug L.A."/>
            <person name="Sharon I."/>
            <person name="Castelle C.J."/>
            <person name="Probst A.J."/>
            <person name="Thomas B.C."/>
            <person name="Singh A."/>
            <person name="Wilkins M.J."/>
            <person name="Karaoz U."/>
            <person name="Brodie E.L."/>
            <person name="Williams K.H."/>
            <person name="Hubbard S.S."/>
            <person name="Banfield J.F."/>
        </authorList>
    </citation>
    <scope>NUCLEOTIDE SEQUENCE [LARGE SCALE GENOMIC DNA]</scope>
</reference>
<dbReference type="GO" id="GO:0003824">
    <property type="term" value="F:catalytic activity"/>
    <property type="evidence" value="ECO:0007669"/>
    <property type="project" value="InterPro"/>
</dbReference>
<proteinExistence type="predicted"/>
<dbReference type="Gene3D" id="1.10.1670.10">
    <property type="entry name" value="Helix-hairpin-Helix base-excision DNA repair enzymes (C-terminal)"/>
    <property type="match status" value="1"/>
</dbReference>
<dbReference type="Proteomes" id="UP000177982">
    <property type="component" value="Unassembled WGS sequence"/>
</dbReference>
<gene>
    <name evidence="1" type="ORF">A2934_02055</name>
</gene>
<evidence type="ECO:0000313" key="2">
    <source>
        <dbReference type="Proteomes" id="UP000177982"/>
    </source>
</evidence>
<dbReference type="InterPro" id="IPR011257">
    <property type="entry name" value="DNA_glycosylase"/>
</dbReference>
<dbReference type="AlphaFoldDB" id="A0A1G2L0S6"/>
<dbReference type="SUPFAM" id="SSF48150">
    <property type="entry name" value="DNA-glycosylase"/>
    <property type="match status" value="1"/>
</dbReference>